<dbReference type="PANTHER" id="PTHR14226">
    <property type="entry name" value="NEUROPATHY TARGET ESTERASE/SWISS CHEESE D.MELANOGASTER"/>
    <property type="match status" value="1"/>
</dbReference>
<reference evidence="7" key="1">
    <citation type="submission" date="2024-06" db="EMBL/GenBank/DDBJ databases">
        <title>Genome sequence of Vogesella sp. MAHUQ-64.</title>
        <authorList>
            <person name="Huq M.A."/>
        </authorList>
    </citation>
    <scope>NUCLEOTIDE SEQUENCE</scope>
    <source>
        <strain evidence="7">MAHUQ-64</strain>
    </source>
</reference>
<evidence type="ECO:0000256" key="4">
    <source>
        <dbReference type="PROSITE-ProRule" id="PRU01161"/>
    </source>
</evidence>
<dbReference type="EMBL" id="JBEFLD010000004">
    <property type="protein sequence ID" value="MEQ6290754.1"/>
    <property type="molecule type" value="Genomic_DNA"/>
</dbReference>
<feature type="domain" description="PNPLA" evidence="6">
    <location>
        <begin position="16"/>
        <end position="229"/>
    </location>
</feature>
<feature type="active site" description="Nucleophile" evidence="4">
    <location>
        <position position="54"/>
    </location>
</feature>
<dbReference type="PANTHER" id="PTHR14226:SF57">
    <property type="entry name" value="BLR7027 PROTEIN"/>
    <property type="match status" value="1"/>
</dbReference>
<evidence type="ECO:0000313" key="7">
    <source>
        <dbReference type="EMBL" id="MEQ6290754.1"/>
    </source>
</evidence>
<feature type="transmembrane region" description="Helical" evidence="5">
    <location>
        <begin position="49"/>
        <end position="70"/>
    </location>
</feature>
<keyword evidence="2 4" id="KW-0442">Lipid degradation</keyword>
<feature type="short sequence motif" description="DGA/G" evidence="4">
    <location>
        <begin position="216"/>
        <end position="218"/>
    </location>
</feature>
<feature type="active site" description="Proton acceptor" evidence="4">
    <location>
        <position position="216"/>
    </location>
</feature>
<keyword evidence="5" id="KW-0472">Membrane</keyword>
<name>A0ABV1M3E6_9NEIS</name>
<dbReference type="SUPFAM" id="SSF52151">
    <property type="entry name" value="FabD/lysophospholipase-like"/>
    <property type="match status" value="1"/>
</dbReference>
<keyword evidence="5" id="KW-0812">Transmembrane</keyword>
<evidence type="ECO:0000256" key="2">
    <source>
        <dbReference type="ARBA" id="ARBA00022963"/>
    </source>
</evidence>
<keyword evidence="1 4" id="KW-0378">Hydrolase</keyword>
<sequence length="386" mass="42419">MRKNRGGIMTKPAVGLVLAGGGARAAYQVGVLMAVAHMLPRNDGNPFPIISGTSAGAINAVGLAAGAMHFRRATAFLAKMWKGLHVTDVYRADWPFFARAFLQWGGSVFTGGKLVHNPASFLDSAPLRDLLGRSVQFAGVSQSIERGDLRALSLTASCYTTGQSVSFFEGASDIDEWSRHQRLGVRERIGVDHLMATSAIPLIFPAATIDGRFYCDGAIRQMAPLSPALHLGAERLFVIGLHSAQRQRAERRMQSDRPTLATIFGHLLNSVFFDSMEADMERLTRVNHTVSLIDEHVRSSGRTQLKRVEVFNISPSVSLEAIAFKHVRSFPPAMRFLLRGAGAMRQRGSVLASYLLFEPAYCKELIELGYRDAMTRQVEILNFLKN</sequence>
<dbReference type="InterPro" id="IPR016035">
    <property type="entry name" value="Acyl_Trfase/lysoPLipase"/>
</dbReference>
<dbReference type="CDD" id="cd07209">
    <property type="entry name" value="Pat_hypo_Ecoli_Z1214_like"/>
    <property type="match status" value="1"/>
</dbReference>
<evidence type="ECO:0000313" key="8">
    <source>
        <dbReference type="Proteomes" id="UP001433638"/>
    </source>
</evidence>
<keyword evidence="5" id="KW-1133">Transmembrane helix</keyword>
<evidence type="ECO:0000256" key="5">
    <source>
        <dbReference type="SAM" id="Phobius"/>
    </source>
</evidence>
<dbReference type="PROSITE" id="PS51635">
    <property type="entry name" value="PNPLA"/>
    <property type="match status" value="1"/>
</dbReference>
<keyword evidence="3 4" id="KW-0443">Lipid metabolism</keyword>
<accession>A0ABV1M3E6</accession>
<dbReference type="InterPro" id="IPR002641">
    <property type="entry name" value="PNPLA_dom"/>
</dbReference>
<proteinExistence type="predicted"/>
<evidence type="ECO:0000259" key="6">
    <source>
        <dbReference type="PROSITE" id="PS51635"/>
    </source>
</evidence>
<protein>
    <submittedName>
        <fullName evidence="7">Patatin-like phospholipase family protein</fullName>
    </submittedName>
</protein>
<evidence type="ECO:0000256" key="3">
    <source>
        <dbReference type="ARBA" id="ARBA00023098"/>
    </source>
</evidence>
<dbReference type="InterPro" id="IPR050301">
    <property type="entry name" value="NTE"/>
</dbReference>
<comment type="caution">
    <text evidence="7">The sequence shown here is derived from an EMBL/GenBank/DDBJ whole genome shotgun (WGS) entry which is preliminary data.</text>
</comment>
<gene>
    <name evidence="7" type="ORF">ABNW52_09005</name>
</gene>
<keyword evidence="8" id="KW-1185">Reference proteome</keyword>
<feature type="short sequence motif" description="GXSXG" evidence="4">
    <location>
        <begin position="52"/>
        <end position="56"/>
    </location>
</feature>
<comment type="caution">
    <text evidence="4">Lacks conserved residue(s) required for the propagation of feature annotation.</text>
</comment>
<organism evidence="7 8">
    <name type="scientific">Vogesella oryzagri</name>
    <dbReference type="NCBI Taxonomy" id="3160864"/>
    <lineage>
        <taxon>Bacteria</taxon>
        <taxon>Pseudomonadati</taxon>
        <taxon>Pseudomonadota</taxon>
        <taxon>Betaproteobacteria</taxon>
        <taxon>Neisseriales</taxon>
        <taxon>Chromobacteriaceae</taxon>
        <taxon>Vogesella</taxon>
    </lineage>
</organism>
<dbReference type="Proteomes" id="UP001433638">
    <property type="component" value="Unassembled WGS sequence"/>
</dbReference>
<evidence type="ECO:0000256" key="1">
    <source>
        <dbReference type="ARBA" id="ARBA00022801"/>
    </source>
</evidence>
<dbReference type="Pfam" id="PF01734">
    <property type="entry name" value="Patatin"/>
    <property type="match status" value="1"/>
</dbReference>
<dbReference type="Gene3D" id="3.40.1090.10">
    <property type="entry name" value="Cytosolic phospholipase A2 catalytic domain"/>
    <property type="match status" value="1"/>
</dbReference>